<dbReference type="Proteomes" id="UP000309061">
    <property type="component" value="Chromosome"/>
</dbReference>
<sequence length="334" mass="36363">MNPMPKKLAALLFAVTAIVSIRTAPVFAQEGLCSAPVAAEGAVLKDYRPIFQRCANEAGAKRLAIRSMKANGAALLFMVDPESLSTRIERAECWRCADASDAEESGTRFIAALRKPAGDTIPKVLENAGLIHGEGGGSFLTGDLCPSRKPLDRGFFEALEPRTPIALAVSGLWIQRHGPDWEWLKRKAESGALAISWVNHSFRHPYVRGRPDGQTYLLTPGVDIGREILETEKLMISGGATPSAFFRFPGLVSDEALMEKLRERHLIVLGSDSWLALGPPPRPGSIVLVHPNGNEEAGLKIFNRLVAQGKMPKPFRPIVEAPAKNDIFTQTKMP</sequence>
<name>A0A6B8K9J5_9HYPH</name>
<feature type="chain" id="PRO_5025459065" evidence="1">
    <location>
        <begin position="29"/>
        <end position="334"/>
    </location>
</feature>
<evidence type="ECO:0000313" key="3">
    <source>
        <dbReference type="Proteomes" id="UP000309061"/>
    </source>
</evidence>
<dbReference type="InterPro" id="IPR011330">
    <property type="entry name" value="Glyco_hydro/deAcase_b/a-brl"/>
</dbReference>
<dbReference type="GO" id="GO:0005975">
    <property type="term" value="P:carbohydrate metabolic process"/>
    <property type="evidence" value="ECO:0007669"/>
    <property type="project" value="InterPro"/>
</dbReference>
<dbReference type="EMBL" id="CP046052">
    <property type="protein sequence ID" value="QGM44519.1"/>
    <property type="molecule type" value="Genomic_DNA"/>
</dbReference>
<dbReference type="CDD" id="cd10963">
    <property type="entry name" value="CE4_RC0012_like"/>
    <property type="match status" value="1"/>
</dbReference>
<dbReference type="SUPFAM" id="SSF88713">
    <property type="entry name" value="Glycoside hydrolase/deacetylase"/>
    <property type="match status" value="1"/>
</dbReference>
<dbReference type="Gene3D" id="3.20.20.370">
    <property type="entry name" value="Glycoside hydrolase/deacetylase"/>
    <property type="match status" value="1"/>
</dbReference>
<evidence type="ECO:0000313" key="2">
    <source>
        <dbReference type="EMBL" id="QGM44519.1"/>
    </source>
</evidence>
<gene>
    <name evidence="2" type="ORF">H2LOC_001745</name>
</gene>
<keyword evidence="1" id="KW-0732">Signal</keyword>
<accession>A0A6B8K9J5</accession>
<proteinExistence type="predicted"/>
<feature type="signal peptide" evidence="1">
    <location>
        <begin position="1"/>
        <end position="28"/>
    </location>
</feature>
<organism evidence="2 3">
    <name type="scientific">Methylocystis heyeri</name>
    <dbReference type="NCBI Taxonomy" id="391905"/>
    <lineage>
        <taxon>Bacteria</taxon>
        <taxon>Pseudomonadati</taxon>
        <taxon>Pseudomonadota</taxon>
        <taxon>Alphaproteobacteria</taxon>
        <taxon>Hyphomicrobiales</taxon>
        <taxon>Methylocystaceae</taxon>
        <taxon>Methylocystis</taxon>
    </lineage>
</organism>
<keyword evidence="3" id="KW-1185">Reference proteome</keyword>
<protein>
    <submittedName>
        <fullName evidence="2">Polysaccharide deacetylase</fullName>
    </submittedName>
</protein>
<dbReference type="AlphaFoldDB" id="A0A6B8K9J5"/>
<reference evidence="2 3" key="1">
    <citation type="submission" date="2019-11" db="EMBL/GenBank/DDBJ databases">
        <title>The genome sequence of Methylocystis heyeri.</title>
        <authorList>
            <person name="Oshkin I.Y."/>
            <person name="Miroshnikov K."/>
            <person name="Dedysh S.N."/>
        </authorList>
    </citation>
    <scope>NUCLEOTIDE SEQUENCE [LARGE SCALE GENOMIC DNA]</scope>
    <source>
        <strain evidence="2 3">H2</strain>
    </source>
</reference>
<evidence type="ECO:0000256" key="1">
    <source>
        <dbReference type="SAM" id="SignalP"/>
    </source>
</evidence>
<dbReference type="OrthoDB" id="1331280at2"/>
<dbReference type="KEGG" id="mhey:H2LOC_001745"/>